<sequence length="163" mass="18837">MTPKANVSEKPFENVSSPLLREAFRLWQEKRRDRPMASRADFDPLEMPGLLPLIILLDVEGSRNRMKVRLAGTKIVEMFGSDYTGSYLDEIDFGDVREKVLREYGLAVTEKRPVFSDHSFRKPDDYRHKIERAILPLSNDGESVNMLLAVLDFERQTDLEDGY</sequence>
<dbReference type="InterPro" id="IPR009922">
    <property type="entry name" value="DUF1457"/>
</dbReference>
<protein>
    <submittedName>
        <fullName evidence="1">PAS domain-containing protein</fullName>
    </submittedName>
</protein>
<reference evidence="1" key="1">
    <citation type="submission" date="2022-08" db="EMBL/GenBank/DDBJ databases">
        <title>Nisaea acidiphila sp. nov., isolated from a marine algal debris and emended description of the genus Nisaea Urios et al. 2008.</title>
        <authorList>
            <person name="Kwon K."/>
        </authorList>
    </citation>
    <scope>NUCLEOTIDE SEQUENCE</scope>
    <source>
        <strain evidence="1">MEBiC11861</strain>
    </source>
</reference>
<dbReference type="RefSeq" id="WP_257768217.1">
    <property type="nucleotide sequence ID" value="NZ_CP102480.1"/>
</dbReference>
<dbReference type="EMBL" id="CP102480">
    <property type="protein sequence ID" value="UUX49507.1"/>
    <property type="molecule type" value="Genomic_DNA"/>
</dbReference>
<organism evidence="1 2">
    <name type="scientific">Nisaea acidiphila</name>
    <dbReference type="NCBI Taxonomy" id="1862145"/>
    <lineage>
        <taxon>Bacteria</taxon>
        <taxon>Pseudomonadati</taxon>
        <taxon>Pseudomonadota</taxon>
        <taxon>Alphaproteobacteria</taxon>
        <taxon>Rhodospirillales</taxon>
        <taxon>Thalassobaculaceae</taxon>
        <taxon>Nisaea</taxon>
    </lineage>
</organism>
<dbReference type="Pfam" id="PF07310">
    <property type="entry name" value="PAS_5"/>
    <property type="match status" value="1"/>
</dbReference>
<accession>A0A9J7APG1</accession>
<dbReference type="AlphaFoldDB" id="A0A9J7APG1"/>
<evidence type="ECO:0000313" key="1">
    <source>
        <dbReference type="EMBL" id="UUX49507.1"/>
    </source>
</evidence>
<name>A0A9J7APG1_9PROT</name>
<dbReference type="KEGG" id="naci:NUH88_19165"/>
<keyword evidence="2" id="KW-1185">Reference proteome</keyword>
<proteinExistence type="predicted"/>
<evidence type="ECO:0000313" key="2">
    <source>
        <dbReference type="Proteomes" id="UP001060336"/>
    </source>
</evidence>
<dbReference type="Proteomes" id="UP001060336">
    <property type="component" value="Chromosome"/>
</dbReference>
<gene>
    <name evidence="1" type="ORF">NUH88_19165</name>
</gene>